<evidence type="ECO:0000313" key="2">
    <source>
        <dbReference type="EMBL" id="MFC6867655.1"/>
    </source>
</evidence>
<evidence type="ECO:0000256" key="1">
    <source>
        <dbReference type="SAM" id="Phobius"/>
    </source>
</evidence>
<dbReference type="PANTHER" id="PTHR33645:SF11">
    <property type="entry name" value="AMINOPEPTIDASE (DUF3754)"/>
    <property type="match status" value="1"/>
</dbReference>
<dbReference type="RefSeq" id="WP_345401233.1">
    <property type="nucleotide sequence ID" value="NZ_BAABLA010000104.1"/>
</dbReference>
<sequence>MSDCRAKGPTVTGEYFIPFRKRSVITLCADELAEDDRKPFLAFTEILASLLHHRFRARIEELKDAYHAFAPDVDARTSEPVTTAERAEAKRKLVDGLRALAEDANFTLVGADEFGRAISDHSLLKVRMEVDHDAIDDVLIYRRGATDRTAKVPHWFGLRRKTVEFVSYDKVLLYVAFPENVDEEKRDELPFEPGAVMLKLFQDVPRRDLEMLLPNVGVRMRPIDKLLIGVPAVVSGIVVVVTKLIASLGVLFLLLAFWLGLRDQPVDLDQAALISLGAGLAAFGGYLWRQFTKFKNRKIKFMKVLSESLYFRNLDNDAGVFHHILDAAEESKVKEAVIAYHLLRLSDAPLTVDELGARADRWLERRSGVPVRFDVDDGLRTLRRLKLLIDHDDESVSVVSLPEAKRRIDHIWDNVFSYNDELADIASSSGR</sequence>
<keyword evidence="1" id="KW-1133">Transmembrane helix</keyword>
<feature type="transmembrane region" description="Helical" evidence="1">
    <location>
        <begin position="271"/>
        <end position="288"/>
    </location>
</feature>
<name>A0ABW2BX54_9PSEU</name>
<feature type="transmembrane region" description="Helical" evidence="1">
    <location>
        <begin position="226"/>
        <end position="259"/>
    </location>
</feature>
<keyword evidence="1" id="KW-0472">Membrane</keyword>
<dbReference type="Proteomes" id="UP001596337">
    <property type="component" value="Unassembled WGS sequence"/>
</dbReference>
<accession>A0ABW2BX54</accession>
<dbReference type="PANTHER" id="PTHR33645">
    <property type="entry name" value="AMINOPEPTIDASE (DUF3754)"/>
    <property type="match status" value="1"/>
</dbReference>
<comment type="caution">
    <text evidence="2">The sequence shown here is derived from an EMBL/GenBank/DDBJ whole genome shotgun (WGS) entry which is preliminary data.</text>
</comment>
<organism evidence="2 3">
    <name type="scientific">Haloechinothrix salitolerans</name>
    <dbReference type="NCBI Taxonomy" id="926830"/>
    <lineage>
        <taxon>Bacteria</taxon>
        <taxon>Bacillati</taxon>
        <taxon>Actinomycetota</taxon>
        <taxon>Actinomycetes</taxon>
        <taxon>Pseudonocardiales</taxon>
        <taxon>Pseudonocardiaceae</taxon>
        <taxon>Haloechinothrix</taxon>
    </lineage>
</organism>
<evidence type="ECO:0000313" key="3">
    <source>
        <dbReference type="Proteomes" id="UP001596337"/>
    </source>
</evidence>
<proteinExistence type="predicted"/>
<gene>
    <name evidence="2" type="ORF">ACFQGD_10885</name>
</gene>
<protein>
    <submittedName>
        <fullName evidence="2">TMEM143 family protein</fullName>
    </submittedName>
</protein>
<dbReference type="EMBL" id="JBHSXX010000001">
    <property type="protein sequence ID" value="MFC6867655.1"/>
    <property type="molecule type" value="Genomic_DNA"/>
</dbReference>
<reference evidence="3" key="1">
    <citation type="journal article" date="2019" name="Int. J. Syst. Evol. Microbiol.">
        <title>The Global Catalogue of Microorganisms (GCM) 10K type strain sequencing project: providing services to taxonomists for standard genome sequencing and annotation.</title>
        <authorList>
            <consortium name="The Broad Institute Genomics Platform"/>
            <consortium name="The Broad Institute Genome Sequencing Center for Infectious Disease"/>
            <person name="Wu L."/>
            <person name="Ma J."/>
        </authorList>
    </citation>
    <scope>NUCLEOTIDE SEQUENCE [LARGE SCALE GENOMIC DNA]</scope>
    <source>
        <strain evidence="3">KCTC 32255</strain>
    </source>
</reference>
<dbReference type="Pfam" id="PF12576">
    <property type="entry name" value="DUF3754"/>
    <property type="match status" value="1"/>
</dbReference>
<dbReference type="InterPro" id="IPR022227">
    <property type="entry name" value="DUF3754"/>
</dbReference>
<keyword evidence="1" id="KW-0812">Transmembrane</keyword>
<keyword evidence="3" id="KW-1185">Reference proteome</keyword>